<dbReference type="NCBIfam" id="TIGR00857">
    <property type="entry name" value="pyrC_multi"/>
    <property type="match status" value="1"/>
</dbReference>
<name>A0ABS0BX41_9GAMM</name>
<evidence type="ECO:0000259" key="6">
    <source>
        <dbReference type="Pfam" id="PF01979"/>
    </source>
</evidence>
<proteinExistence type="inferred from homology"/>
<dbReference type="SUPFAM" id="SSF51556">
    <property type="entry name" value="Metallo-dependent hydrolases"/>
    <property type="match status" value="1"/>
</dbReference>
<dbReference type="InterPro" id="IPR032466">
    <property type="entry name" value="Metal_Hydrolase"/>
</dbReference>
<dbReference type="Pfam" id="PF01979">
    <property type="entry name" value="Amidohydro_1"/>
    <property type="match status" value="1"/>
</dbReference>
<dbReference type="NCBIfam" id="NF006688">
    <property type="entry name" value="PRK09236.1"/>
    <property type="match status" value="1"/>
</dbReference>
<dbReference type="Proteomes" id="UP001193680">
    <property type="component" value="Unassembled WGS sequence"/>
</dbReference>
<dbReference type="PANTHER" id="PTHR43668:SF4">
    <property type="entry name" value="ALLANTOINASE"/>
    <property type="match status" value="1"/>
</dbReference>
<accession>A0ABS0BX41</accession>
<dbReference type="Gene3D" id="2.30.40.10">
    <property type="entry name" value="Urease, subunit C, domain 1"/>
    <property type="match status" value="1"/>
</dbReference>
<keyword evidence="4" id="KW-0479">Metal-binding</keyword>
<sequence length="446" mass="49582">MSRQRILISQATIVNEGKQQVADLLIADGMIEKIADKIDVDGVDRVIDAQGLYLLPGMIDDQVHFREPGLTSKAEIATESKAAVAGGTTSYMDMPNVNPTTTTLEALEAKYELGAQKSWANYSFYFGGTNDNAELLPKLDPKSVCGVKVFMGSSTGNMLVDQQAALRAIFTNSPMLIATHCEDTPMIKANEVEYKERFGEDIPAAEHPNIRCREACYKSSSMGVELAKETGARLHILHITTADELELFEPGPVEGKKITAEACVHHLWFSEEDYAEYGHKIKCNPAVKKASDRDAIRQAVKEGRIDVIATDHAPHLEEEKSNTYFSAPAGLPQVQQSLSALLDMVHDGVFDIETIVDRTSHNVARLFEIDKRGFIREGFWADLVLVDMNRPHVDDKAHNLYKCGWSPWEGHEFKSSVIGTFVSGELKYYQGEFAEFTPGCRLMFDR</sequence>
<evidence type="ECO:0000256" key="4">
    <source>
        <dbReference type="ARBA" id="ARBA00022723"/>
    </source>
</evidence>
<comment type="cofactor">
    <cofactor evidence="1">
        <name>Zn(2+)</name>
        <dbReference type="ChEBI" id="CHEBI:29105"/>
    </cofactor>
</comment>
<dbReference type="InterPro" id="IPR002195">
    <property type="entry name" value="Dihydroorotase_CS"/>
</dbReference>
<evidence type="ECO:0000256" key="3">
    <source>
        <dbReference type="ARBA" id="ARBA00010286"/>
    </source>
</evidence>
<dbReference type="InterPro" id="IPR006680">
    <property type="entry name" value="Amidohydro-rel"/>
</dbReference>
<evidence type="ECO:0000313" key="8">
    <source>
        <dbReference type="Proteomes" id="UP001193680"/>
    </source>
</evidence>
<evidence type="ECO:0000256" key="2">
    <source>
        <dbReference type="ARBA" id="ARBA00002368"/>
    </source>
</evidence>
<comment type="function">
    <text evidence="2">Catalyzes the reversible cyclization of carbamoyl aspartate to dihydroorotate.</text>
</comment>
<dbReference type="RefSeq" id="WP_185977777.1">
    <property type="nucleotide sequence ID" value="NZ_JACBGI020000005.1"/>
</dbReference>
<evidence type="ECO:0000313" key="7">
    <source>
        <dbReference type="EMBL" id="MBF6057635.1"/>
    </source>
</evidence>
<dbReference type="PANTHER" id="PTHR43668">
    <property type="entry name" value="ALLANTOINASE"/>
    <property type="match status" value="1"/>
</dbReference>
<feature type="domain" description="Amidohydrolase-related" evidence="6">
    <location>
        <begin position="53"/>
        <end position="426"/>
    </location>
</feature>
<dbReference type="Gene3D" id="3.20.20.140">
    <property type="entry name" value="Metal-dependent hydrolases"/>
    <property type="match status" value="1"/>
</dbReference>
<comment type="caution">
    <text evidence="7">The sequence shown here is derived from an EMBL/GenBank/DDBJ whole genome shotgun (WGS) entry which is preliminary data.</text>
</comment>
<dbReference type="EMBL" id="JACBGI020000005">
    <property type="protein sequence ID" value="MBF6057635.1"/>
    <property type="molecule type" value="Genomic_DNA"/>
</dbReference>
<protein>
    <submittedName>
        <fullName evidence="7">Dihydroorotase</fullName>
        <ecNumber evidence="7">3.5.2.3</ecNumber>
    </submittedName>
</protein>
<comment type="similarity">
    <text evidence="3">Belongs to the metallo-dependent hydrolases superfamily. DHOase family. Class I DHOase subfamily.</text>
</comment>
<keyword evidence="5 7" id="KW-0378">Hydrolase</keyword>
<dbReference type="InterPro" id="IPR050138">
    <property type="entry name" value="DHOase/Allantoinase_Hydrolase"/>
</dbReference>
<reference evidence="7 8" key="2">
    <citation type="submission" date="2020-11" db="EMBL/GenBank/DDBJ databases">
        <title>Sulfur oxidizing isolate from Hospital Hole Sinkhole.</title>
        <authorList>
            <person name="Scott K.M."/>
        </authorList>
    </citation>
    <scope>NUCLEOTIDE SEQUENCE [LARGE SCALE GENOMIC DNA]</scope>
    <source>
        <strain evidence="7 8">HH1</strain>
    </source>
</reference>
<dbReference type="PROSITE" id="PS00483">
    <property type="entry name" value="DIHYDROOROTASE_2"/>
    <property type="match status" value="1"/>
</dbReference>
<dbReference type="CDD" id="cd01318">
    <property type="entry name" value="DHOase_IIb"/>
    <property type="match status" value="1"/>
</dbReference>
<keyword evidence="8" id="KW-1185">Reference proteome</keyword>
<evidence type="ECO:0000256" key="5">
    <source>
        <dbReference type="ARBA" id="ARBA00022801"/>
    </source>
</evidence>
<evidence type="ECO:0000256" key="1">
    <source>
        <dbReference type="ARBA" id="ARBA00001947"/>
    </source>
</evidence>
<dbReference type="GO" id="GO:0004151">
    <property type="term" value="F:dihydroorotase activity"/>
    <property type="evidence" value="ECO:0007669"/>
    <property type="project" value="UniProtKB-EC"/>
</dbReference>
<dbReference type="SUPFAM" id="SSF51338">
    <property type="entry name" value="Composite domain of metallo-dependent hydrolases"/>
    <property type="match status" value="1"/>
</dbReference>
<dbReference type="InterPro" id="IPR011059">
    <property type="entry name" value="Metal-dep_hydrolase_composite"/>
</dbReference>
<reference evidence="7 8" key="1">
    <citation type="submission" date="2020-06" db="EMBL/GenBank/DDBJ databases">
        <authorList>
            <person name="Scott K."/>
        </authorList>
    </citation>
    <scope>NUCLEOTIDE SEQUENCE [LARGE SCALE GENOMIC DNA]</scope>
    <source>
        <strain evidence="7 8">HH1</strain>
    </source>
</reference>
<organism evidence="7 8">
    <name type="scientific">Thiomicrorhabdus heinhorstiae</name>
    <dbReference type="NCBI Taxonomy" id="2748010"/>
    <lineage>
        <taxon>Bacteria</taxon>
        <taxon>Pseudomonadati</taxon>
        <taxon>Pseudomonadota</taxon>
        <taxon>Gammaproteobacteria</taxon>
        <taxon>Thiotrichales</taxon>
        <taxon>Piscirickettsiaceae</taxon>
        <taxon>Thiomicrorhabdus</taxon>
    </lineage>
</organism>
<gene>
    <name evidence="7" type="ORF">H8792_004705</name>
</gene>
<dbReference type="EC" id="3.5.2.3" evidence="7"/>